<evidence type="ECO:0000313" key="2">
    <source>
        <dbReference type="Proteomes" id="UP000016665"/>
    </source>
</evidence>
<protein>
    <submittedName>
        <fullName evidence="1">Uncharacterized protein</fullName>
    </submittedName>
</protein>
<organism evidence="1 2">
    <name type="scientific">Ficedula albicollis</name>
    <name type="common">Collared flycatcher</name>
    <name type="synonym">Muscicapa albicollis</name>
    <dbReference type="NCBI Taxonomy" id="59894"/>
    <lineage>
        <taxon>Eukaryota</taxon>
        <taxon>Metazoa</taxon>
        <taxon>Chordata</taxon>
        <taxon>Craniata</taxon>
        <taxon>Vertebrata</taxon>
        <taxon>Euteleostomi</taxon>
        <taxon>Archelosauria</taxon>
        <taxon>Archosauria</taxon>
        <taxon>Dinosauria</taxon>
        <taxon>Saurischia</taxon>
        <taxon>Theropoda</taxon>
        <taxon>Coelurosauria</taxon>
        <taxon>Aves</taxon>
        <taxon>Neognathae</taxon>
        <taxon>Neoaves</taxon>
        <taxon>Telluraves</taxon>
        <taxon>Australaves</taxon>
        <taxon>Passeriformes</taxon>
        <taxon>Muscicapidae</taxon>
        <taxon>Ficedula</taxon>
    </lineage>
</organism>
<reference evidence="1" key="3">
    <citation type="submission" date="2025-09" db="UniProtKB">
        <authorList>
            <consortium name="Ensembl"/>
        </authorList>
    </citation>
    <scope>IDENTIFICATION</scope>
</reference>
<proteinExistence type="predicted"/>
<evidence type="ECO:0000313" key="1">
    <source>
        <dbReference type="Ensembl" id="ENSFALP00000032493.1"/>
    </source>
</evidence>
<reference evidence="1 2" key="1">
    <citation type="journal article" date="2012" name="Nature">
        <title>The genomic landscape of species divergence in Ficedula flycatchers.</title>
        <authorList>
            <person name="Ellegren H."/>
            <person name="Smeds L."/>
            <person name="Burri R."/>
            <person name="Olason P.I."/>
            <person name="Backstrom N."/>
            <person name="Kawakami T."/>
            <person name="Kunstner A."/>
            <person name="Makinen H."/>
            <person name="Nadachowska-Brzyska K."/>
            <person name="Qvarnstrom A."/>
            <person name="Uebbing S."/>
            <person name="Wolf J.B."/>
        </authorList>
    </citation>
    <scope>NUCLEOTIDE SEQUENCE [LARGE SCALE GENOMIC DNA]</scope>
</reference>
<keyword evidence="2" id="KW-1185">Reference proteome</keyword>
<reference evidence="1" key="2">
    <citation type="submission" date="2025-08" db="UniProtKB">
        <authorList>
            <consortium name="Ensembl"/>
        </authorList>
    </citation>
    <scope>IDENTIFICATION</scope>
</reference>
<name>A0A803WBY7_FICAL</name>
<dbReference type="Proteomes" id="UP000016665">
    <property type="component" value="Chromosome 9"/>
</dbReference>
<sequence length="93" mass="11194">MAEHNGNSSTNTANNAANTRVLPRSGVWWWFWRGESWQFLDWYCFLEHKFFFCLTGRHSVSLTRWRKHKFVQHGWEDGPGLLQLGWHRQPQHP</sequence>
<accession>A0A803WBY7</accession>
<dbReference type="Ensembl" id="ENSFALT00000025317.1">
    <property type="protein sequence ID" value="ENSFALP00000032493.1"/>
    <property type="gene ID" value="ENSFALG00000024123.1"/>
</dbReference>
<dbReference type="AlphaFoldDB" id="A0A803WBY7"/>